<keyword evidence="1" id="KW-0238">DNA-binding</keyword>
<dbReference type="SMART" id="SM00530">
    <property type="entry name" value="HTH_XRE"/>
    <property type="match status" value="1"/>
</dbReference>
<dbReference type="Pfam" id="PF01381">
    <property type="entry name" value="HTH_3"/>
    <property type="match status" value="1"/>
</dbReference>
<dbReference type="PANTHER" id="PTHR46558:SF4">
    <property type="entry name" value="DNA-BIDING PHAGE PROTEIN"/>
    <property type="match status" value="1"/>
</dbReference>
<dbReference type="EMBL" id="CCDI010000001">
    <property type="protein sequence ID" value="CDQ22633.1"/>
    <property type="molecule type" value="Genomic_DNA"/>
</dbReference>
<dbReference type="Gene3D" id="1.10.260.40">
    <property type="entry name" value="lambda repressor-like DNA-binding domains"/>
    <property type="match status" value="1"/>
</dbReference>
<comment type="caution">
    <text evidence="3">The sequence shown here is derived from an EMBL/GenBank/DDBJ whole genome shotgun (WGS) entry which is preliminary data.</text>
</comment>
<dbReference type="SUPFAM" id="SSF47413">
    <property type="entry name" value="lambda repressor-like DNA-binding domains"/>
    <property type="match status" value="1"/>
</dbReference>
<dbReference type="PROSITE" id="PS50943">
    <property type="entry name" value="HTH_CROC1"/>
    <property type="match status" value="1"/>
</dbReference>
<reference evidence="4" key="1">
    <citation type="submission" date="2014-03" db="EMBL/GenBank/DDBJ databases">
        <authorList>
            <person name="Urmite Genomes U."/>
        </authorList>
    </citation>
    <scope>NUCLEOTIDE SEQUENCE [LARGE SCALE GENOMIC DNA]</scope>
    <source>
        <strain evidence="4">HD-03</strain>
    </source>
</reference>
<sequence length="71" mass="8349">MQTKLKGIRSYHKITAEEMAKEIGVHKDAYLGKENGRTEFKLNEMFTIAKRFNMRVDDLFSPTTSRHEKED</sequence>
<protein>
    <submittedName>
        <fullName evidence="3">Helix-turn-helix domain protein</fullName>
    </submittedName>
</protein>
<gene>
    <name evidence="3" type="ORF">BN983_00846</name>
</gene>
<organism evidence="3 4">
    <name type="scientific">Halobacillus karajensis</name>
    <dbReference type="NCBI Taxonomy" id="195088"/>
    <lineage>
        <taxon>Bacteria</taxon>
        <taxon>Bacillati</taxon>
        <taxon>Bacillota</taxon>
        <taxon>Bacilli</taxon>
        <taxon>Bacillales</taxon>
        <taxon>Bacillaceae</taxon>
        <taxon>Halobacillus</taxon>
    </lineage>
</organism>
<dbReference type="AlphaFoldDB" id="A0A059NWC7"/>
<dbReference type="Proteomes" id="UP000028868">
    <property type="component" value="Unassembled WGS sequence"/>
</dbReference>
<dbReference type="InterPro" id="IPR001387">
    <property type="entry name" value="Cro/C1-type_HTH"/>
</dbReference>
<dbReference type="CDD" id="cd00093">
    <property type="entry name" value="HTH_XRE"/>
    <property type="match status" value="1"/>
</dbReference>
<evidence type="ECO:0000256" key="1">
    <source>
        <dbReference type="ARBA" id="ARBA00023125"/>
    </source>
</evidence>
<evidence type="ECO:0000259" key="2">
    <source>
        <dbReference type="PROSITE" id="PS50943"/>
    </source>
</evidence>
<dbReference type="GO" id="GO:0003677">
    <property type="term" value="F:DNA binding"/>
    <property type="evidence" value="ECO:0007669"/>
    <property type="project" value="UniProtKB-KW"/>
</dbReference>
<proteinExistence type="predicted"/>
<evidence type="ECO:0000313" key="3">
    <source>
        <dbReference type="EMBL" id="CDQ22633.1"/>
    </source>
</evidence>
<evidence type="ECO:0000313" key="4">
    <source>
        <dbReference type="Proteomes" id="UP000028868"/>
    </source>
</evidence>
<accession>A0A059NWC7</accession>
<feature type="domain" description="HTH cro/C1-type" evidence="2">
    <location>
        <begin position="5"/>
        <end position="59"/>
    </location>
</feature>
<dbReference type="InterPro" id="IPR010982">
    <property type="entry name" value="Lambda_DNA-bd_dom_sf"/>
</dbReference>
<name>A0A059NWC7_9BACI</name>
<keyword evidence="4" id="KW-1185">Reference proteome</keyword>
<dbReference type="PANTHER" id="PTHR46558">
    <property type="entry name" value="TRACRIPTIONAL REGULATORY PROTEIN-RELATED-RELATED"/>
    <property type="match status" value="1"/>
</dbReference>
<reference evidence="3 4" key="2">
    <citation type="submission" date="2014-05" db="EMBL/GenBank/DDBJ databases">
        <title>Draft genome sequence of Halobacillus karajensis HK-03.</title>
        <authorList>
            <person name="Khelaifia S."/>
            <person name="Croce O."/>
            <person name="Lagier J.C."/>
            <person name="Raoult D."/>
        </authorList>
    </citation>
    <scope>NUCLEOTIDE SEQUENCE [LARGE SCALE GENOMIC DNA]</scope>
    <source>
        <strain evidence="3 4">HD-03</strain>
    </source>
</reference>
<dbReference type="RefSeq" id="WP_035506004.1">
    <property type="nucleotide sequence ID" value="NZ_CCDI010000001.1"/>
</dbReference>